<organism evidence="2">
    <name type="scientific">[Ruminococcus] torques</name>
    <dbReference type="NCBI Taxonomy" id="33039"/>
    <lineage>
        <taxon>Bacteria</taxon>
        <taxon>Bacillati</taxon>
        <taxon>Bacillota</taxon>
        <taxon>Clostridia</taxon>
        <taxon>Lachnospirales</taxon>
        <taxon>Lachnospiraceae</taxon>
        <taxon>Mediterraneibacter</taxon>
    </lineage>
</organism>
<dbReference type="EMBL" id="CACRUQ010000021">
    <property type="protein sequence ID" value="VYU38740.1"/>
    <property type="molecule type" value="Genomic_DNA"/>
</dbReference>
<dbReference type="AlphaFoldDB" id="A0A6N3ECG9"/>
<feature type="transmembrane region" description="Helical" evidence="1">
    <location>
        <begin position="177"/>
        <end position="194"/>
    </location>
</feature>
<name>A0A6N3ECG9_9FIRM</name>
<feature type="transmembrane region" description="Helical" evidence="1">
    <location>
        <begin position="89"/>
        <end position="110"/>
    </location>
</feature>
<evidence type="ECO:0000313" key="2">
    <source>
        <dbReference type="EMBL" id="VYU38740.1"/>
    </source>
</evidence>
<keyword evidence="1" id="KW-0812">Transmembrane</keyword>
<evidence type="ECO:0000256" key="1">
    <source>
        <dbReference type="SAM" id="Phobius"/>
    </source>
</evidence>
<dbReference type="RefSeq" id="WP_412291686.1">
    <property type="nucleotide sequence ID" value="NZ_CACRUQ010000021.1"/>
</dbReference>
<feature type="transmembrane region" description="Helical" evidence="1">
    <location>
        <begin position="116"/>
        <end position="136"/>
    </location>
</feature>
<feature type="transmembrane region" description="Helical" evidence="1">
    <location>
        <begin position="56"/>
        <end position="77"/>
    </location>
</feature>
<reference evidence="2" key="1">
    <citation type="submission" date="2019-11" db="EMBL/GenBank/DDBJ databases">
        <authorList>
            <person name="Feng L."/>
        </authorList>
    </citation>
    <scope>NUCLEOTIDE SEQUENCE</scope>
    <source>
        <strain evidence="2">RtorquesLFYP15</strain>
    </source>
</reference>
<proteinExistence type="predicted"/>
<sequence length="278" mass="30724">MPDWLPDFLNGSLLYGPFYQIASAIWNTAMSACMGVMTKTPEGFSSATWTYVNNELYPWALSIGIMSLNFFVMMGFFKAVGNFKENMTIELMIEAMIKVVVLNVLLVKGLDVIKKIFEMASAMAGTAVMIEPPAFFTGDVDVGSVMFFWIYGLFYFLVAMVCAFLILITLYSRYIKLYLLVVTFPLAMPSITGGRGIEGTAYAWMKSFLSNTFEIVIIALAIAIAGRITSGISIFTSDSAIFNTFDGFAQALNSMIYMILMAVSVKGAPTFLNKTFNL</sequence>
<evidence type="ECO:0008006" key="3">
    <source>
        <dbReference type="Google" id="ProtNLM"/>
    </source>
</evidence>
<keyword evidence="1" id="KW-0472">Membrane</keyword>
<keyword evidence="1" id="KW-1133">Transmembrane helix</keyword>
<protein>
    <recommendedName>
        <fullName evidence="3">TrbL/VirB6 plasmid conjugal transfer protein</fullName>
    </recommendedName>
</protein>
<accession>A0A6N3ECG9</accession>
<feature type="transmembrane region" description="Helical" evidence="1">
    <location>
        <begin position="148"/>
        <end position="171"/>
    </location>
</feature>
<gene>
    <name evidence="2" type="ORF">RTLFYP15_02267</name>
</gene>
<feature type="transmembrane region" description="Helical" evidence="1">
    <location>
        <begin position="215"/>
        <end position="235"/>
    </location>
</feature>